<dbReference type="Pfam" id="PF00026">
    <property type="entry name" value="Asp"/>
    <property type="match status" value="2"/>
</dbReference>
<dbReference type="InParanoid" id="A0A0D0DJ36"/>
<keyword evidence="7" id="KW-1185">Reference proteome</keyword>
<dbReference type="GO" id="GO:0004190">
    <property type="term" value="F:aspartic-type endopeptidase activity"/>
    <property type="evidence" value="ECO:0007669"/>
    <property type="project" value="UniProtKB-KW"/>
</dbReference>
<keyword evidence="4" id="KW-0732">Signal</keyword>
<accession>A0A0D0DJ36</accession>
<dbReference type="PRINTS" id="PR00792">
    <property type="entry name" value="PEPSIN"/>
</dbReference>
<gene>
    <name evidence="6" type="ORF">PAXRUDRAFT_831147</name>
</gene>
<dbReference type="CDD" id="cd05471">
    <property type="entry name" value="pepsin_like"/>
    <property type="match status" value="1"/>
</dbReference>
<dbReference type="InterPro" id="IPR021109">
    <property type="entry name" value="Peptidase_aspartic_dom_sf"/>
</dbReference>
<dbReference type="InterPro" id="IPR033121">
    <property type="entry name" value="PEPTIDASE_A1"/>
</dbReference>
<dbReference type="SUPFAM" id="SSF50630">
    <property type="entry name" value="Acid proteases"/>
    <property type="match status" value="1"/>
</dbReference>
<feature type="domain" description="Peptidase A1" evidence="5">
    <location>
        <begin position="78"/>
        <end position="494"/>
    </location>
</feature>
<dbReference type="EMBL" id="KN825431">
    <property type="protein sequence ID" value="KIK91068.1"/>
    <property type="molecule type" value="Genomic_DNA"/>
</dbReference>
<protein>
    <recommendedName>
        <fullName evidence="5">Peptidase A1 domain-containing protein</fullName>
    </recommendedName>
</protein>
<dbReference type="AlphaFoldDB" id="A0A0D0DJ36"/>
<reference evidence="7" key="2">
    <citation type="submission" date="2015-01" db="EMBL/GenBank/DDBJ databases">
        <title>Evolutionary Origins and Diversification of the Mycorrhizal Mutualists.</title>
        <authorList>
            <consortium name="DOE Joint Genome Institute"/>
            <consortium name="Mycorrhizal Genomics Consortium"/>
            <person name="Kohler A."/>
            <person name="Kuo A."/>
            <person name="Nagy L.G."/>
            <person name="Floudas D."/>
            <person name="Copeland A."/>
            <person name="Barry K.W."/>
            <person name="Cichocki N."/>
            <person name="Veneault-Fourrey C."/>
            <person name="LaButti K."/>
            <person name="Lindquist E.A."/>
            <person name="Lipzen A."/>
            <person name="Lundell T."/>
            <person name="Morin E."/>
            <person name="Murat C."/>
            <person name="Riley R."/>
            <person name="Ohm R."/>
            <person name="Sun H."/>
            <person name="Tunlid A."/>
            <person name="Henrissat B."/>
            <person name="Grigoriev I.V."/>
            <person name="Hibbett D.S."/>
            <person name="Martin F."/>
        </authorList>
    </citation>
    <scope>NUCLEOTIDE SEQUENCE [LARGE SCALE GENOMIC DNA]</scope>
    <source>
        <strain evidence="7">Ve08.2h10</strain>
    </source>
</reference>
<evidence type="ECO:0000259" key="5">
    <source>
        <dbReference type="PROSITE" id="PS51767"/>
    </source>
</evidence>
<organism evidence="6 7">
    <name type="scientific">Paxillus rubicundulus Ve08.2h10</name>
    <dbReference type="NCBI Taxonomy" id="930991"/>
    <lineage>
        <taxon>Eukaryota</taxon>
        <taxon>Fungi</taxon>
        <taxon>Dikarya</taxon>
        <taxon>Basidiomycota</taxon>
        <taxon>Agaricomycotina</taxon>
        <taxon>Agaricomycetes</taxon>
        <taxon>Agaricomycetidae</taxon>
        <taxon>Boletales</taxon>
        <taxon>Paxilineae</taxon>
        <taxon>Paxillaceae</taxon>
        <taxon>Paxillus</taxon>
    </lineage>
</organism>
<keyword evidence="3" id="KW-0645">Protease</keyword>
<evidence type="ECO:0000313" key="6">
    <source>
        <dbReference type="EMBL" id="KIK91068.1"/>
    </source>
</evidence>
<dbReference type="InterPro" id="IPR034164">
    <property type="entry name" value="Pepsin-like_dom"/>
</dbReference>
<dbReference type="GO" id="GO:0006508">
    <property type="term" value="P:proteolysis"/>
    <property type="evidence" value="ECO:0007669"/>
    <property type="project" value="UniProtKB-KW"/>
</dbReference>
<name>A0A0D0DJ36_9AGAM</name>
<proteinExistence type="inferred from homology"/>
<dbReference type="Proteomes" id="UP000054538">
    <property type="component" value="Unassembled WGS sequence"/>
</dbReference>
<evidence type="ECO:0000313" key="7">
    <source>
        <dbReference type="Proteomes" id="UP000054538"/>
    </source>
</evidence>
<feature type="chain" id="PRO_5002208522" description="Peptidase A1 domain-containing protein" evidence="4">
    <location>
        <begin position="24"/>
        <end position="595"/>
    </location>
</feature>
<evidence type="ECO:0000256" key="3">
    <source>
        <dbReference type="RuleBase" id="RU000454"/>
    </source>
</evidence>
<dbReference type="PROSITE" id="PS51767">
    <property type="entry name" value="PEPTIDASE_A1"/>
    <property type="match status" value="1"/>
</dbReference>
<dbReference type="PANTHER" id="PTHR47966">
    <property type="entry name" value="BETA-SITE APP-CLEAVING ENZYME, ISOFORM A-RELATED"/>
    <property type="match status" value="1"/>
</dbReference>
<dbReference type="InterPro" id="IPR001461">
    <property type="entry name" value="Aspartic_peptidase_A1"/>
</dbReference>
<evidence type="ECO:0000256" key="1">
    <source>
        <dbReference type="ARBA" id="ARBA00007447"/>
    </source>
</evidence>
<keyword evidence="3" id="KW-0378">Hydrolase</keyword>
<keyword evidence="2 3" id="KW-0064">Aspartyl protease</keyword>
<dbReference type="OrthoDB" id="3089at2759"/>
<dbReference type="STRING" id="930991.A0A0D0DJ36"/>
<reference evidence="6 7" key="1">
    <citation type="submission" date="2014-04" db="EMBL/GenBank/DDBJ databases">
        <authorList>
            <consortium name="DOE Joint Genome Institute"/>
            <person name="Kuo A."/>
            <person name="Kohler A."/>
            <person name="Jargeat P."/>
            <person name="Nagy L.G."/>
            <person name="Floudas D."/>
            <person name="Copeland A."/>
            <person name="Barry K.W."/>
            <person name="Cichocki N."/>
            <person name="Veneault-Fourrey C."/>
            <person name="LaButti K."/>
            <person name="Lindquist E.A."/>
            <person name="Lipzen A."/>
            <person name="Lundell T."/>
            <person name="Morin E."/>
            <person name="Murat C."/>
            <person name="Sun H."/>
            <person name="Tunlid A."/>
            <person name="Henrissat B."/>
            <person name="Grigoriev I.V."/>
            <person name="Hibbett D.S."/>
            <person name="Martin F."/>
            <person name="Nordberg H.P."/>
            <person name="Cantor M.N."/>
            <person name="Hua S.X."/>
        </authorList>
    </citation>
    <scope>NUCLEOTIDE SEQUENCE [LARGE SCALE GENOMIC DNA]</scope>
    <source>
        <strain evidence="6 7">Ve08.2h10</strain>
    </source>
</reference>
<evidence type="ECO:0000256" key="4">
    <source>
        <dbReference type="SAM" id="SignalP"/>
    </source>
</evidence>
<feature type="signal peptide" evidence="4">
    <location>
        <begin position="1"/>
        <end position="23"/>
    </location>
</feature>
<dbReference type="PANTHER" id="PTHR47966:SF51">
    <property type="entry name" value="BETA-SITE APP-CLEAVING ENZYME, ISOFORM A-RELATED"/>
    <property type="match status" value="1"/>
</dbReference>
<comment type="similarity">
    <text evidence="1 3">Belongs to the peptidase A1 family.</text>
</comment>
<dbReference type="PROSITE" id="PS00141">
    <property type="entry name" value="ASP_PROTEASE"/>
    <property type="match status" value="1"/>
</dbReference>
<dbReference type="HOGENOM" id="CLU_021426_0_0_1"/>
<dbReference type="Gene3D" id="2.40.70.10">
    <property type="entry name" value="Acid Proteases"/>
    <property type="match status" value="2"/>
</dbReference>
<evidence type="ECO:0000256" key="2">
    <source>
        <dbReference type="ARBA" id="ARBA00022750"/>
    </source>
</evidence>
<sequence>MRNRRQLVRCIFALTLLITVCQSDVVGRVSQTPSLHEAGHISRGIHLPIVRKAVTSGHRKRAVNTGAIGLGDFQDVTYNVLVQVGETHVPVVLDTGSSDLWVLSAACQGACSTGKVPLYPLTTFHPASLDAILMYGDSRTGTHAIGPIGYDFVSVAGLGLQNQYFAAINNTNTSVLETGSTGIFGLGFPINSALWTDIYTNQHQSLMVHRNLPGRAIDSNSRFPDRLKNLVSRWFPKNNMSTADNSNPAIRSKRQLANISELQSSFATIGPLIPRLVAQGALDSPMFSVTLQRDTIEIGGNEGMLSIGALPPTVKSESLTWVPVRGYPPNQGGLKPPPDAPGEVYPIAWEIPVDDVYFDGVKLPRSTLSSPNISLSALIDTGNSLIRGPPDVISHIQTTLGGPHFACSPPHILAFQIGGQLFIVDPRDFVTQVHPGDPDLCAANLVATDVPVANGSGYLYSWNLGDPFLKGVLAAFHYGSLTRPSQNPPRVGLLSTFDLNAGKALCDDKHKAETEHKDFPMIAEPAPASLPPSLGTGVGGVPLASPPSVTQSGVTSFGGGSANQANGDLEDVRIGFGTWTVLVSLMVWAAWRTLG</sequence>
<dbReference type="InterPro" id="IPR001969">
    <property type="entry name" value="Aspartic_peptidase_AS"/>
</dbReference>